<dbReference type="EMBL" id="BHYL01000276">
    <property type="protein sequence ID" value="GCD21390.1"/>
    <property type="molecule type" value="Genomic_DNA"/>
</dbReference>
<sequence length="484" mass="50764">MGAVRVGFYVVVGGEEYACEAPYAPQVRALSSRFDDGPGRTATPWLRTEVDRVLRVRTTARWRDVDVTVLTVRSDGVVVGGPWGAPDAPEVRHLTHGAWQAVVDPAELTEVREREQDVLRCRPRWVTGTGPEATRVGVYAFVGDDVLPCGEPWEGLLPVGFGLTGDPGGGAATGLSGDRLVALSDVRAMETVATTATWRGRLVGVAVVEGDAVLVSLPDGGTEVVPLDELTDVAEEIREAPVPSVPARSAPPVASAPSLPPGAQPAELAAWVGDGEPAHRELRDLVAALYRSADVDGVAALARALPRLREADPAADTACGYRRLDWTLRVATATWVAAAGLGDLAGLLRQAAPVTDDASAVGLRDVLGRALGALQERVVEIRSGPVDEWDEVAWRAARKGGRADALVAVSKTVCLVRAVGRGDGRYAGAVAAVAVRASEVRQAAARVVARRGVDPGLDVTIHPLGDAFRRSALDLVRDVSGPDA</sequence>
<feature type="compositionally biased region" description="Low complexity" evidence="1">
    <location>
        <begin position="241"/>
        <end position="257"/>
    </location>
</feature>
<evidence type="ECO:0000313" key="3">
    <source>
        <dbReference type="Proteomes" id="UP000288246"/>
    </source>
</evidence>
<evidence type="ECO:0000256" key="1">
    <source>
        <dbReference type="SAM" id="MobiDB-lite"/>
    </source>
</evidence>
<dbReference type="AlphaFoldDB" id="A0A401V395"/>
<reference evidence="2 3" key="1">
    <citation type="submission" date="2018-11" db="EMBL/GenBank/DDBJ databases">
        <title>Draft genome sequence of Cellulomonas takizawaensis strain TKZ-21.</title>
        <authorList>
            <person name="Yamamura H."/>
            <person name="Hayashi T."/>
            <person name="Hamada M."/>
            <person name="Serisawa Y."/>
            <person name="Matsuyama K."/>
            <person name="Nakagawa Y."/>
            <person name="Otoguro M."/>
            <person name="Yanagida F."/>
            <person name="Hayakawa M."/>
        </authorList>
    </citation>
    <scope>NUCLEOTIDE SEQUENCE [LARGE SCALE GENOMIC DNA]</scope>
    <source>
        <strain evidence="2 3">TKZ-21</strain>
    </source>
</reference>
<organism evidence="2 3">
    <name type="scientific">Cellulomonas algicola</name>
    <dbReference type="NCBI Taxonomy" id="2071633"/>
    <lineage>
        <taxon>Bacteria</taxon>
        <taxon>Bacillati</taxon>
        <taxon>Actinomycetota</taxon>
        <taxon>Actinomycetes</taxon>
        <taxon>Micrococcales</taxon>
        <taxon>Cellulomonadaceae</taxon>
        <taxon>Cellulomonas</taxon>
    </lineage>
</organism>
<gene>
    <name evidence="2" type="ORF">CTKZ_29520</name>
</gene>
<accession>A0A401V395</accession>
<feature type="region of interest" description="Disordered" evidence="1">
    <location>
        <begin position="241"/>
        <end position="261"/>
    </location>
</feature>
<proteinExistence type="predicted"/>
<comment type="caution">
    <text evidence="2">The sequence shown here is derived from an EMBL/GenBank/DDBJ whole genome shotgun (WGS) entry which is preliminary data.</text>
</comment>
<dbReference type="Proteomes" id="UP000288246">
    <property type="component" value="Unassembled WGS sequence"/>
</dbReference>
<name>A0A401V395_9CELL</name>
<protein>
    <submittedName>
        <fullName evidence="2">Uncharacterized protein</fullName>
    </submittedName>
</protein>
<evidence type="ECO:0000313" key="2">
    <source>
        <dbReference type="EMBL" id="GCD21390.1"/>
    </source>
</evidence>
<keyword evidence="3" id="KW-1185">Reference proteome</keyword>